<protein>
    <submittedName>
        <fullName evidence="2">Uncharacterized protein</fullName>
    </submittedName>
</protein>
<feature type="compositionally biased region" description="Basic and acidic residues" evidence="1">
    <location>
        <begin position="90"/>
        <end position="104"/>
    </location>
</feature>
<sequence length="295" mass="32195">MPLIRILLVLRGRTAYAAHPSKRLSPGLLKGSGGSVGSARALPGLYQGSPKRPFGLRIMGTTLHLRILSSNFNSNVTRQRQTQHSSQNRLRSDRRPQNRRKDASDARLSLSLSWRFGSQWCQHIFLVAQQSRCCAPWTLKSIGRFVNSSEHDASRVPIDGCAPAPEPPFSAPTAPDSHHTRESASPVMLGEDVRGINLANARIPSSRGLSRHDCIDGSSRRNSILLGLPVRRRNTARSWAPSGCIAQPHFPTLMDSWLPSPSGPDSGPLCCSRACNGPLLVDGVLRAGMRLYESS</sequence>
<feature type="region of interest" description="Disordered" evidence="1">
    <location>
        <begin position="154"/>
        <end position="182"/>
    </location>
</feature>
<dbReference type="EMBL" id="KV745646">
    <property type="protein sequence ID" value="OCK73814.1"/>
    <property type="molecule type" value="Genomic_DNA"/>
</dbReference>
<dbReference type="Proteomes" id="UP000250266">
    <property type="component" value="Unassembled WGS sequence"/>
</dbReference>
<accession>A0A8E2J8Z0</accession>
<evidence type="ECO:0000313" key="3">
    <source>
        <dbReference type="Proteomes" id="UP000250266"/>
    </source>
</evidence>
<feature type="compositionally biased region" description="Polar residues" evidence="1">
    <location>
        <begin position="75"/>
        <end position="89"/>
    </location>
</feature>
<keyword evidence="3" id="KW-1185">Reference proteome</keyword>
<organism evidence="2 3">
    <name type="scientific">Lepidopterella palustris CBS 459.81</name>
    <dbReference type="NCBI Taxonomy" id="1314670"/>
    <lineage>
        <taxon>Eukaryota</taxon>
        <taxon>Fungi</taxon>
        <taxon>Dikarya</taxon>
        <taxon>Ascomycota</taxon>
        <taxon>Pezizomycotina</taxon>
        <taxon>Dothideomycetes</taxon>
        <taxon>Pleosporomycetidae</taxon>
        <taxon>Mytilinidiales</taxon>
        <taxon>Argynnaceae</taxon>
        <taxon>Lepidopterella</taxon>
    </lineage>
</organism>
<proteinExistence type="predicted"/>
<name>A0A8E2J8Z0_9PEZI</name>
<dbReference type="AlphaFoldDB" id="A0A8E2J8Z0"/>
<feature type="region of interest" description="Disordered" evidence="1">
    <location>
        <begin position="75"/>
        <end position="104"/>
    </location>
</feature>
<evidence type="ECO:0000256" key="1">
    <source>
        <dbReference type="SAM" id="MobiDB-lite"/>
    </source>
</evidence>
<gene>
    <name evidence="2" type="ORF">K432DRAFT_447630</name>
</gene>
<reference evidence="2 3" key="1">
    <citation type="journal article" date="2016" name="Nat. Commun.">
        <title>Ectomycorrhizal ecology is imprinted in the genome of the dominant symbiotic fungus Cenococcum geophilum.</title>
        <authorList>
            <consortium name="DOE Joint Genome Institute"/>
            <person name="Peter M."/>
            <person name="Kohler A."/>
            <person name="Ohm R.A."/>
            <person name="Kuo A."/>
            <person name="Krutzmann J."/>
            <person name="Morin E."/>
            <person name="Arend M."/>
            <person name="Barry K.W."/>
            <person name="Binder M."/>
            <person name="Choi C."/>
            <person name="Clum A."/>
            <person name="Copeland A."/>
            <person name="Grisel N."/>
            <person name="Haridas S."/>
            <person name="Kipfer T."/>
            <person name="LaButti K."/>
            <person name="Lindquist E."/>
            <person name="Lipzen A."/>
            <person name="Maire R."/>
            <person name="Meier B."/>
            <person name="Mihaltcheva S."/>
            <person name="Molinier V."/>
            <person name="Murat C."/>
            <person name="Poggeler S."/>
            <person name="Quandt C.A."/>
            <person name="Sperisen C."/>
            <person name="Tritt A."/>
            <person name="Tisserant E."/>
            <person name="Crous P.W."/>
            <person name="Henrissat B."/>
            <person name="Nehls U."/>
            <person name="Egli S."/>
            <person name="Spatafora J.W."/>
            <person name="Grigoriev I.V."/>
            <person name="Martin F.M."/>
        </authorList>
    </citation>
    <scope>NUCLEOTIDE SEQUENCE [LARGE SCALE GENOMIC DNA]</scope>
    <source>
        <strain evidence="2 3">CBS 459.81</strain>
    </source>
</reference>
<evidence type="ECO:0000313" key="2">
    <source>
        <dbReference type="EMBL" id="OCK73814.1"/>
    </source>
</evidence>